<feature type="transmembrane region" description="Helical" evidence="1">
    <location>
        <begin position="6"/>
        <end position="21"/>
    </location>
</feature>
<evidence type="ECO:0000313" key="2">
    <source>
        <dbReference type="EMBL" id="MCY0791180.1"/>
    </source>
</evidence>
<keyword evidence="1" id="KW-0812">Transmembrane</keyword>
<feature type="transmembrane region" description="Helical" evidence="1">
    <location>
        <begin position="226"/>
        <end position="245"/>
    </location>
</feature>
<gene>
    <name evidence="2" type="ORF">N0392_15975</name>
</gene>
<dbReference type="Proteomes" id="UP001076655">
    <property type="component" value="Unassembled WGS sequence"/>
</dbReference>
<feature type="transmembrane region" description="Helical" evidence="1">
    <location>
        <begin position="308"/>
        <end position="329"/>
    </location>
</feature>
<comment type="caution">
    <text evidence="2">The sequence shown here is derived from an EMBL/GenBank/DDBJ whole genome shotgun (WGS) entry which is preliminary data.</text>
</comment>
<feature type="transmembrane region" description="Helical" evidence="1">
    <location>
        <begin position="116"/>
        <end position="146"/>
    </location>
</feature>
<feature type="transmembrane region" description="Helical" evidence="1">
    <location>
        <begin position="257"/>
        <end position="277"/>
    </location>
</feature>
<keyword evidence="1" id="KW-1133">Transmembrane helix</keyword>
<accession>A0A9Q4CPS0</accession>
<evidence type="ECO:0000256" key="1">
    <source>
        <dbReference type="SAM" id="Phobius"/>
    </source>
</evidence>
<keyword evidence="1" id="KW-0472">Membrane</keyword>
<feature type="transmembrane region" description="Helical" evidence="1">
    <location>
        <begin position="152"/>
        <end position="177"/>
    </location>
</feature>
<dbReference type="RefSeq" id="WP_260249897.1">
    <property type="nucleotide sequence ID" value="NZ_JALMEJ010000012.1"/>
</dbReference>
<dbReference type="Pfam" id="PF14897">
    <property type="entry name" value="EpsG"/>
    <property type="match status" value="1"/>
</dbReference>
<protein>
    <submittedName>
        <fullName evidence="2">EpsG family protein</fullName>
    </submittedName>
</protein>
<organism evidence="2 3">
    <name type="scientific">Morganella morganii</name>
    <name type="common">Proteus morganii</name>
    <dbReference type="NCBI Taxonomy" id="582"/>
    <lineage>
        <taxon>Bacteria</taxon>
        <taxon>Pseudomonadati</taxon>
        <taxon>Pseudomonadota</taxon>
        <taxon>Gammaproteobacteria</taxon>
        <taxon>Enterobacterales</taxon>
        <taxon>Morganellaceae</taxon>
        <taxon>Morganella</taxon>
    </lineage>
</organism>
<dbReference type="InterPro" id="IPR049458">
    <property type="entry name" value="EpsG-like"/>
</dbReference>
<feature type="transmembrane region" description="Helical" evidence="1">
    <location>
        <begin position="84"/>
        <end position="104"/>
    </location>
</feature>
<reference evidence="2" key="1">
    <citation type="submission" date="2022-08" db="EMBL/GenBank/DDBJ databases">
        <authorList>
            <person name="Dale J.L."/>
        </authorList>
    </citation>
    <scope>NUCLEOTIDE SEQUENCE</scope>
    <source>
        <strain evidence="2">2022EL-00758</strain>
    </source>
</reference>
<name>A0A9Q4CPS0_MORMO</name>
<feature type="transmembrane region" description="Helical" evidence="1">
    <location>
        <begin position="184"/>
        <end position="206"/>
    </location>
</feature>
<proteinExistence type="predicted"/>
<dbReference type="AlphaFoldDB" id="A0A9Q4CPS0"/>
<sequence>MMIYNLLLLFIIFISSIEFLKKKKSLSLFVPIVILLITITALRGNGGSDFIVYEKYFQSLPNELYNYGYGYLFLNKFTAYFGDYHLLIIITSVISISLQSIYIYKETRYPSITFLILYSTSFILLNFILIRQAIAIGFILLSFLFYKKEKNVPSLLFAIIAITFHETAIFVLLLFIAIEKSPKVISYIFIISIIMAVPFFKDIILLVNELTINNKNLLGYINEKSLPSSANLIEVSLAIICYIILKNRKIFSNERECHIYYSIIVSSIIILILSYSIQPLARFLEYYRIIFFILYIKLFEHLNNNSKIIFFIMLLLYCIARLNSFIIQYDNGFEYIFYGI</sequence>
<dbReference type="EMBL" id="JAPNMI010000009">
    <property type="protein sequence ID" value="MCY0791180.1"/>
    <property type="molecule type" value="Genomic_DNA"/>
</dbReference>
<evidence type="ECO:0000313" key="3">
    <source>
        <dbReference type="Proteomes" id="UP001076655"/>
    </source>
</evidence>
<feature type="transmembrane region" description="Helical" evidence="1">
    <location>
        <begin position="28"/>
        <end position="46"/>
    </location>
</feature>